<dbReference type="EMBL" id="SLXT01000006">
    <property type="protein sequence ID" value="TCP65193.1"/>
    <property type="molecule type" value="Genomic_DNA"/>
</dbReference>
<proteinExistence type="predicted"/>
<comment type="caution">
    <text evidence="1">The sequence shown here is derived from an EMBL/GenBank/DDBJ whole genome shotgun (WGS) entry which is preliminary data.</text>
</comment>
<protein>
    <submittedName>
        <fullName evidence="1">Uncharacterized protein</fullName>
    </submittedName>
</protein>
<gene>
    <name evidence="1" type="ORF">EDD73_10677</name>
</gene>
<evidence type="ECO:0000313" key="2">
    <source>
        <dbReference type="Proteomes" id="UP000294813"/>
    </source>
</evidence>
<evidence type="ECO:0000313" key="1">
    <source>
        <dbReference type="EMBL" id="TCP65193.1"/>
    </source>
</evidence>
<dbReference type="Proteomes" id="UP000294813">
    <property type="component" value="Unassembled WGS sequence"/>
</dbReference>
<accession>A0A4R2RPN5</accession>
<dbReference type="RefSeq" id="WP_131918608.1">
    <property type="nucleotide sequence ID" value="NZ_JAOQNU010000006.1"/>
</dbReference>
<reference evidence="1 2" key="1">
    <citation type="submission" date="2019-03" db="EMBL/GenBank/DDBJ databases">
        <title>Genomic Encyclopedia of Type Strains, Phase IV (KMG-IV): sequencing the most valuable type-strain genomes for metagenomic binning, comparative biology and taxonomic classification.</title>
        <authorList>
            <person name="Goeker M."/>
        </authorList>
    </citation>
    <scope>NUCLEOTIDE SEQUENCE [LARGE SCALE GENOMIC DNA]</scope>
    <source>
        <strain evidence="1 2">DSM 11170</strain>
    </source>
</reference>
<organism evidence="1 2">
    <name type="scientific">Heliophilum fasciatum</name>
    <dbReference type="NCBI Taxonomy" id="35700"/>
    <lineage>
        <taxon>Bacteria</taxon>
        <taxon>Bacillati</taxon>
        <taxon>Bacillota</taxon>
        <taxon>Clostridia</taxon>
        <taxon>Eubacteriales</taxon>
        <taxon>Heliobacteriaceae</taxon>
        <taxon>Heliophilum</taxon>
    </lineage>
</organism>
<sequence length="512" mass="56849">MIKRLTLDYLRTLMRRADAKGRSFADTQALLEAGPTFFAYLEWLIVPMDGQERASISEDRMRVVGSDGWSLRPWEQVIFGQILRQRLFFCALDDVVMLADLHRAMGDLAEVYGRQVVLDAWRAWEERVLAAKPVCPHDDGLACVIAEILRTGDRAAREALLTHLLVYRRTLADAPDADALDEEAGESAGEPLREPIAWLAEEVRCAREKAAAIVTALRPFDQIAASHGRPAPKLRQAHWMECVSYYRHAHRGLSLIIEEPDPVRQGQGLALLLRERHFPWTEHLSSDASFVQVLSALVQDRQACLRWLRQLTAPTVPAALRWLLLWYGLAGAGDSSAVGEVLAKAYQDERKTGQKQRLLIDAPNLAVIEQRCAQVVHGNSAGATAAALTLAGDLLPAARLHQLAVQLCRHWGLEAGQFSPELQACGLRWLGMNAAGTPLTGEALRNQLRRRPGAFAFDGTQAELEDRLWTYRLLTPGLLEPEQGEVLLRAVVQPEVEDEAAIDALFAGLKDC</sequence>
<dbReference type="AlphaFoldDB" id="A0A4R2RPN5"/>
<name>A0A4R2RPN5_9FIRM</name>
<keyword evidence="2" id="KW-1185">Reference proteome</keyword>